<evidence type="ECO:0000313" key="1">
    <source>
        <dbReference type="EMBL" id="MBC2600964.1"/>
    </source>
</evidence>
<dbReference type="RefSeq" id="WP_185691698.1">
    <property type="nucleotide sequence ID" value="NZ_JACHVA010000040.1"/>
</dbReference>
<evidence type="ECO:0000313" key="2">
    <source>
        <dbReference type="Proteomes" id="UP000525652"/>
    </source>
</evidence>
<protein>
    <recommendedName>
        <fullName evidence="3">CBM20 domain-containing protein</fullName>
    </recommendedName>
</protein>
<proteinExistence type="predicted"/>
<organism evidence="1 2">
    <name type="scientific">Puniceicoccus vermicola</name>
    <dbReference type="NCBI Taxonomy" id="388746"/>
    <lineage>
        <taxon>Bacteria</taxon>
        <taxon>Pseudomonadati</taxon>
        <taxon>Verrucomicrobiota</taxon>
        <taxon>Opitutia</taxon>
        <taxon>Puniceicoccales</taxon>
        <taxon>Puniceicoccaceae</taxon>
        <taxon>Puniceicoccus</taxon>
    </lineage>
</organism>
<dbReference type="AlphaFoldDB" id="A0A7X1E3G7"/>
<comment type="caution">
    <text evidence="1">The sequence shown here is derived from an EMBL/GenBank/DDBJ whole genome shotgun (WGS) entry which is preliminary data.</text>
</comment>
<keyword evidence="2" id="KW-1185">Reference proteome</keyword>
<dbReference type="EMBL" id="JACHVA010000040">
    <property type="protein sequence ID" value="MBC2600964.1"/>
    <property type="molecule type" value="Genomic_DNA"/>
</dbReference>
<reference evidence="1 2" key="1">
    <citation type="submission" date="2020-07" db="EMBL/GenBank/DDBJ databases">
        <authorList>
            <person name="Feng X."/>
        </authorList>
    </citation>
    <scope>NUCLEOTIDE SEQUENCE [LARGE SCALE GENOMIC DNA]</scope>
    <source>
        <strain evidence="1 2">JCM14086</strain>
    </source>
</reference>
<name>A0A7X1E3G7_9BACT</name>
<gene>
    <name evidence="1" type="ORF">H5P30_04135</name>
</gene>
<accession>A0A7X1E3G7</accession>
<sequence length="165" mass="17520">MSAAKKTIKKVAKKAAAKKATKKIVTKKAPVKKVATKKVAAKKAVKKVATKKIAAKKVTTKKVATKKAAPKAAPSTPKAKSVTRIIARVDVRFGNALYVRGEGGGLSWTQGTPMENLSSDEWKLETTEADSGIVFKFLVNDEIWANGEDQTVAAGGTSISTPSFY</sequence>
<evidence type="ECO:0008006" key="3">
    <source>
        <dbReference type="Google" id="ProtNLM"/>
    </source>
</evidence>
<dbReference type="Proteomes" id="UP000525652">
    <property type="component" value="Unassembled WGS sequence"/>
</dbReference>